<evidence type="ECO:0000313" key="2">
    <source>
        <dbReference type="Proteomes" id="UP001652504"/>
    </source>
</evidence>
<name>A0ABT3ACV1_9ALTE</name>
<evidence type="ECO:0008006" key="3">
    <source>
        <dbReference type="Google" id="ProtNLM"/>
    </source>
</evidence>
<comment type="caution">
    <text evidence="1">The sequence shown here is derived from an EMBL/GenBank/DDBJ whole genome shotgun (WGS) entry which is preliminary data.</text>
</comment>
<proteinExistence type="predicted"/>
<keyword evidence="2" id="KW-1185">Reference proteome</keyword>
<evidence type="ECO:0000313" key="1">
    <source>
        <dbReference type="EMBL" id="MCV2886468.1"/>
    </source>
</evidence>
<reference evidence="1 2" key="1">
    <citation type="submission" date="2022-10" db="EMBL/GenBank/DDBJ databases">
        <title>Aestuariibacter sp. AA17 isolated from Montipora capitata coral fragment.</title>
        <authorList>
            <person name="Emsley S.A."/>
            <person name="Pfannmuller K.M."/>
            <person name="Loughran R.M."/>
            <person name="Shlafstein M."/>
            <person name="Papke E."/>
            <person name="Saw J.H."/>
            <person name="Ushijima B."/>
            <person name="Videau P."/>
        </authorList>
    </citation>
    <scope>NUCLEOTIDE SEQUENCE [LARGE SCALE GENOMIC DNA]</scope>
    <source>
        <strain evidence="1 2">AA17</strain>
    </source>
</reference>
<protein>
    <recommendedName>
        <fullName evidence="3">DUF2262 domain-containing protein</fullName>
    </recommendedName>
</protein>
<gene>
    <name evidence="1" type="ORF">OE749_17365</name>
</gene>
<organism evidence="1 2">
    <name type="scientific">Fluctibacter corallii</name>
    <dbReference type="NCBI Taxonomy" id="2984329"/>
    <lineage>
        <taxon>Bacteria</taxon>
        <taxon>Pseudomonadati</taxon>
        <taxon>Pseudomonadota</taxon>
        <taxon>Gammaproteobacteria</taxon>
        <taxon>Alteromonadales</taxon>
        <taxon>Alteromonadaceae</taxon>
        <taxon>Fluctibacter</taxon>
    </lineage>
</organism>
<dbReference type="Proteomes" id="UP001652504">
    <property type="component" value="Unassembled WGS sequence"/>
</dbReference>
<sequence length="160" mass="18440">MANSQKLKEALQNLVGLECSNCVWGEGAGSAVKFSFTINDDLQKEKSWQESELRNELMVYCAWRLVSNSLGTFSWRDIGIRDDALAKALESLLTQRIVEVDYDSESHDFNIIFENNTTLCVFCDISNDYESDENYIFFGNSEILYVDCFGEFQTEQYDKR</sequence>
<accession>A0ABT3ACV1</accession>
<dbReference type="RefSeq" id="WP_263713755.1">
    <property type="nucleotide sequence ID" value="NZ_JAOWKX010000011.1"/>
</dbReference>
<dbReference type="EMBL" id="JAOWKX010000011">
    <property type="protein sequence ID" value="MCV2886468.1"/>
    <property type="molecule type" value="Genomic_DNA"/>
</dbReference>